<sequence>MSLLHRWSLPSRGSAPDKSQATKSSDQSKFPTIHIGRAAPRRRANLSSTFSSLFEKPENDQSIRCTESHSETADDQELLTPRRENVPPGANPRNLYMRAIRKVEHQTNETPKIHSFSLSSTESDKTASRDQPSLHQSDKPMDKCERVRSASSSYPSEGIRSPMAGYRSPEPAATSRENYFADDVSSGNTTGEKTQPAQAPNDTVSNSTVAYQISSPSSSPFADPFRDQTEPTSPDVPLLRLEFGVTHGVEQQHKPSSTSEITVPILENEDAISSHLEVSFVSYKRPSAHSTSDNDDGYQLERGTAGSTEHLRPSVDTDRTIEMTVRCYSVSDGEPVWSTIPDVGEKPSYRRTSWMQLFRLNSLNDSLNTSAQRIQKLELRKWVKRVCFRAKAQLENVGKPALMAERPGPNVWRRKWRHKKIKQISKKAKKRLDTDKGGCLGVNKTLEAIKQRVGQPKAIAQHLFGTLVKRKSLEFGHLTSEKNKALASRKRVQSCPPAICT</sequence>
<reference evidence="1" key="1">
    <citation type="submission" date="2022-10" db="EMBL/GenBank/DDBJ databases">
        <title>Genome Sequence of Xylaria curta.</title>
        <authorList>
            <person name="Buettner E."/>
        </authorList>
    </citation>
    <scope>NUCLEOTIDE SEQUENCE</scope>
    <source>
        <strain evidence="1">Babe10</strain>
    </source>
</reference>
<comment type="caution">
    <text evidence="1">The sequence shown here is derived from an EMBL/GenBank/DDBJ whole genome shotgun (WGS) entry which is preliminary data.</text>
</comment>
<protein>
    <submittedName>
        <fullName evidence="1">Uncharacterized protein</fullName>
    </submittedName>
</protein>
<gene>
    <name evidence="1" type="ORF">NUW58_g96</name>
</gene>
<organism evidence="1 2">
    <name type="scientific">Xylaria curta</name>
    <dbReference type="NCBI Taxonomy" id="42375"/>
    <lineage>
        <taxon>Eukaryota</taxon>
        <taxon>Fungi</taxon>
        <taxon>Dikarya</taxon>
        <taxon>Ascomycota</taxon>
        <taxon>Pezizomycotina</taxon>
        <taxon>Sordariomycetes</taxon>
        <taxon>Xylariomycetidae</taxon>
        <taxon>Xylariales</taxon>
        <taxon>Xylariaceae</taxon>
        <taxon>Xylaria</taxon>
    </lineage>
</organism>
<accession>A0ACC1PRZ0</accession>
<evidence type="ECO:0000313" key="2">
    <source>
        <dbReference type="Proteomes" id="UP001143856"/>
    </source>
</evidence>
<dbReference type="EMBL" id="JAPDGR010000006">
    <property type="protein sequence ID" value="KAJ2999180.1"/>
    <property type="molecule type" value="Genomic_DNA"/>
</dbReference>
<proteinExistence type="predicted"/>
<evidence type="ECO:0000313" key="1">
    <source>
        <dbReference type="EMBL" id="KAJ2999180.1"/>
    </source>
</evidence>
<name>A0ACC1PRZ0_9PEZI</name>
<dbReference type="Proteomes" id="UP001143856">
    <property type="component" value="Unassembled WGS sequence"/>
</dbReference>
<keyword evidence="2" id="KW-1185">Reference proteome</keyword>